<evidence type="ECO:0000256" key="3">
    <source>
        <dbReference type="ARBA" id="ARBA00023002"/>
    </source>
</evidence>
<evidence type="ECO:0000259" key="5">
    <source>
        <dbReference type="PROSITE" id="PS51393"/>
    </source>
</evidence>
<keyword evidence="3" id="KW-0560">Oxidoreductase</keyword>
<keyword evidence="2" id="KW-0223">Dioxygenase</keyword>
<protein>
    <submittedName>
        <fullName evidence="6">Lipoxygenase, C-terminal</fullName>
    </submittedName>
</protein>
<dbReference type="InterPro" id="IPR000907">
    <property type="entry name" value="LipOase"/>
</dbReference>
<dbReference type="InterPro" id="IPR001246">
    <property type="entry name" value="LipOase_plant"/>
</dbReference>
<dbReference type="Pfam" id="PF00305">
    <property type="entry name" value="Lipoxygenase"/>
    <property type="match status" value="1"/>
</dbReference>
<accession>A0AAN8UMF9</accession>
<dbReference type="InterPro" id="IPR036226">
    <property type="entry name" value="LipOase_C_sf"/>
</dbReference>
<dbReference type="PROSITE" id="PS51393">
    <property type="entry name" value="LIPOXYGENASE_3"/>
    <property type="match status" value="1"/>
</dbReference>
<evidence type="ECO:0000313" key="6">
    <source>
        <dbReference type="EMBL" id="KAK6913916.1"/>
    </source>
</evidence>
<dbReference type="Gene3D" id="4.10.372.10">
    <property type="entry name" value="Lipoxygenase-1, Domain 3"/>
    <property type="match status" value="1"/>
</dbReference>
<gene>
    <name evidence="6" type="ORF">RJ641_021237</name>
</gene>
<feature type="compositionally biased region" description="Basic and acidic residues" evidence="4">
    <location>
        <begin position="20"/>
        <end position="29"/>
    </location>
</feature>
<dbReference type="AlphaFoldDB" id="A0AAN8UMF9"/>
<name>A0AAN8UMF9_9MAGN</name>
<dbReference type="Proteomes" id="UP001370490">
    <property type="component" value="Unassembled WGS sequence"/>
</dbReference>
<evidence type="ECO:0000256" key="4">
    <source>
        <dbReference type="SAM" id="MobiDB-lite"/>
    </source>
</evidence>
<comment type="caution">
    <text evidence="6">The sequence shown here is derived from an EMBL/GenBank/DDBJ whole genome shotgun (WGS) entry which is preliminary data.</text>
</comment>
<keyword evidence="7" id="KW-1185">Reference proteome</keyword>
<dbReference type="PRINTS" id="PR00468">
    <property type="entry name" value="PLTLPOXGNASE"/>
</dbReference>
<evidence type="ECO:0000313" key="7">
    <source>
        <dbReference type="Proteomes" id="UP001370490"/>
    </source>
</evidence>
<dbReference type="InterPro" id="IPR013819">
    <property type="entry name" value="LipOase_C"/>
</dbReference>
<sequence>MGPVCSRSGTDYAYYNDLGSPDKGKDHARPVLGGSNDYPYPRRGRTSRAPNKKDPKTENRLPLLSLDIYVPRDERFGHLKMSDFLAHALESLAIMVPELKSLCDKTPDEFDTFQDVLNIYEGGIKLPQGTTIKKVRDCIPWEIIKELVRTDGERFLKFPLPDVIKCNYLLYNCRDKFAWRTDEEFTR</sequence>
<dbReference type="PANTHER" id="PTHR11771">
    <property type="entry name" value="LIPOXYGENASE"/>
    <property type="match status" value="1"/>
</dbReference>
<feature type="domain" description="Lipoxygenase" evidence="5">
    <location>
        <begin position="1"/>
        <end position="187"/>
    </location>
</feature>
<organism evidence="6 7">
    <name type="scientific">Dillenia turbinata</name>
    <dbReference type="NCBI Taxonomy" id="194707"/>
    <lineage>
        <taxon>Eukaryota</taxon>
        <taxon>Viridiplantae</taxon>
        <taxon>Streptophyta</taxon>
        <taxon>Embryophyta</taxon>
        <taxon>Tracheophyta</taxon>
        <taxon>Spermatophyta</taxon>
        <taxon>Magnoliopsida</taxon>
        <taxon>eudicotyledons</taxon>
        <taxon>Gunneridae</taxon>
        <taxon>Pentapetalae</taxon>
        <taxon>Dilleniales</taxon>
        <taxon>Dilleniaceae</taxon>
        <taxon>Dillenia</taxon>
    </lineage>
</organism>
<dbReference type="GO" id="GO:0034440">
    <property type="term" value="P:lipid oxidation"/>
    <property type="evidence" value="ECO:0007669"/>
    <property type="project" value="InterPro"/>
</dbReference>
<proteinExistence type="predicted"/>
<dbReference type="FunFam" id="4.10.372.10:FF:000001">
    <property type="entry name" value="Lipoxygenase"/>
    <property type="match status" value="1"/>
</dbReference>
<dbReference type="EMBL" id="JBAMMX010000026">
    <property type="protein sequence ID" value="KAK6913916.1"/>
    <property type="molecule type" value="Genomic_DNA"/>
</dbReference>
<evidence type="ECO:0000256" key="1">
    <source>
        <dbReference type="ARBA" id="ARBA00022723"/>
    </source>
</evidence>
<dbReference type="GO" id="GO:0046872">
    <property type="term" value="F:metal ion binding"/>
    <property type="evidence" value="ECO:0007669"/>
    <property type="project" value="UniProtKB-KW"/>
</dbReference>
<keyword evidence="1" id="KW-0479">Metal-binding</keyword>
<evidence type="ECO:0000256" key="2">
    <source>
        <dbReference type="ARBA" id="ARBA00022964"/>
    </source>
</evidence>
<feature type="region of interest" description="Disordered" evidence="4">
    <location>
        <begin position="1"/>
        <end position="58"/>
    </location>
</feature>
<reference evidence="6 7" key="1">
    <citation type="submission" date="2023-12" db="EMBL/GenBank/DDBJ databases">
        <title>A high-quality genome assembly for Dillenia turbinata (Dilleniales).</title>
        <authorList>
            <person name="Chanderbali A."/>
        </authorList>
    </citation>
    <scope>NUCLEOTIDE SEQUENCE [LARGE SCALE GENOMIC DNA]</scope>
    <source>
        <strain evidence="6">LSX21</strain>
        <tissue evidence="6">Leaf</tissue>
    </source>
</reference>
<dbReference type="GO" id="GO:0016702">
    <property type="term" value="F:oxidoreductase activity, acting on single donors with incorporation of molecular oxygen, incorporation of two atoms of oxygen"/>
    <property type="evidence" value="ECO:0007669"/>
    <property type="project" value="InterPro"/>
</dbReference>
<dbReference type="Gene3D" id="4.10.375.10">
    <property type="entry name" value="Lipoxygenase-1, Domain 2"/>
    <property type="match status" value="1"/>
</dbReference>
<dbReference type="InterPro" id="IPR027433">
    <property type="entry name" value="Lipoxygenase_dom_3"/>
</dbReference>
<dbReference type="SUPFAM" id="SSF48484">
    <property type="entry name" value="Lipoxigenase"/>
    <property type="match status" value="1"/>
</dbReference>